<proteinExistence type="predicted"/>
<dbReference type="AlphaFoldDB" id="A0A6P6M5H7"/>
<organism evidence="2 3">
    <name type="scientific">Carassius auratus</name>
    <name type="common">Goldfish</name>
    <dbReference type="NCBI Taxonomy" id="7957"/>
    <lineage>
        <taxon>Eukaryota</taxon>
        <taxon>Metazoa</taxon>
        <taxon>Chordata</taxon>
        <taxon>Craniata</taxon>
        <taxon>Vertebrata</taxon>
        <taxon>Euteleostomi</taxon>
        <taxon>Actinopterygii</taxon>
        <taxon>Neopterygii</taxon>
        <taxon>Teleostei</taxon>
        <taxon>Ostariophysi</taxon>
        <taxon>Cypriniformes</taxon>
        <taxon>Cyprinidae</taxon>
        <taxon>Cyprininae</taxon>
        <taxon>Carassius</taxon>
    </lineage>
</organism>
<dbReference type="SMART" id="SM01126">
    <property type="entry name" value="DDE_Tnp_IS1595"/>
    <property type="match status" value="1"/>
</dbReference>
<dbReference type="PANTHER" id="PTHR47163">
    <property type="entry name" value="DDE_TNP_IS1595 DOMAIN-CONTAINING PROTEIN"/>
    <property type="match status" value="1"/>
</dbReference>
<evidence type="ECO:0000313" key="2">
    <source>
        <dbReference type="Proteomes" id="UP000515129"/>
    </source>
</evidence>
<dbReference type="PANTHER" id="PTHR47163:SF2">
    <property type="entry name" value="SI:DKEY-17M8.2"/>
    <property type="match status" value="1"/>
</dbReference>
<keyword evidence="2" id="KW-1185">Reference proteome</keyword>
<dbReference type="GeneID" id="113064772"/>
<evidence type="ECO:0000313" key="3">
    <source>
        <dbReference type="RefSeq" id="XP_026091472.1"/>
    </source>
</evidence>
<reference evidence="3" key="1">
    <citation type="submission" date="2025-08" db="UniProtKB">
        <authorList>
            <consortium name="RefSeq"/>
        </authorList>
    </citation>
    <scope>IDENTIFICATION</scope>
    <source>
        <strain evidence="3">Wakin</strain>
        <tissue evidence="3">Muscle</tissue>
    </source>
</reference>
<dbReference type="Pfam" id="PF12762">
    <property type="entry name" value="DDE_Tnp_IS1595"/>
    <property type="match status" value="1"/>
</dbReference>
<dbReference type="NCBIfam" id="NF033547">
    <property type="entry name" value="transpos_IS1595"/>
    <property type="match status" value="1"/>
</dbReference>
<dbReference type="OrthoDB" id="8597234at2759"/>
<protein>
    <submittedName>
        <fullName evidence="3">Uncharacterized protein LOC113064772</fullName>
    </submittedName>
</protein>
<evidence type="ECO:0000259" key="1">
    <source>
        <dbReference type="SMART" id="SM01126"/>
    </source>
</evidence>
<dbReference type="KEGG" id="caua:113064772"/>
<dbReference type="InterPro" id="IPR024445">
    <property type="entry name" value="Tnp_ISXO2-like"/>
</dbReference>
<dbReference type="InterPro" id="IPR053164">
    <property type="entry name" value="IS1016-like_transposase"/>
</dbReference>
<dbReference type="Proteomes" id="UP000515129">
    <property type="component" value="Chromosome 47"/>
</dbReference>
<sequence length="317" mass="38092">MTRLLQELLKNIRSYDNTKKRRIVRWMQKWGILKSRMQCPKCNRSMRLEKCDRSDGLRWVCKHHKSSPLSVRNGSIFTNSHTPLVKWLEFMYRFAQGLQLKQLAMINDGIAGSSKTLTRMTKVLRKVCIAALKRLRIRGMRIGGQHRFVVIDESKFAHKRKYHRGRCGNTWRRKRQWVFGMLEVDGLSRRPILRLVKDRSRQTLISKIQRHIRPRTSILTDEWRAYNRQLSQYGYRQYSVCHKRHFVDPGTGAHTQHIERAWQNYKLEIWRRRGNRTTESLKTHLKMIEWHHWLGVRHYDGVLGRLIHDVKKHVKTI</sequence>
<feature type="domain" description="ISXO2-like transposase" evidence="1">
    <location>
        <begin position="141"/>
        <end position="293"/>
    </location>
</feature>
<accession>A0A6P6M5H7</accession>
<gene>
    <name evidence="3" type="primary">LOC113064772</name>
</gene>
<dbReference type="RefSeq" id="XP_026091472.1">
    <property type="nucleotide sequence ID" value="XM_026235687.1"/>
</dbReference>
<name>A0A6P6M5H7_CARAU</name>